<organism evidence="2 3">
    <name type="scientific">Halanaerobium saccharolyticum subsp. saccharolyticum DSM 6643</name>
    <dbReference type="NCBI Taxonomy" id="1293054"/>
    <lineage>
        <taxon>Bacteria</taxon>
        <taxon>Bacillati</taxon>
        <taxon>Bacillota</taxon>
        <taxon>Clostridia</taxon>
        <taxon>Halanaerobiales</taxon>
        <taxon>Halanaerobiaceae</taxon>
        <taxon>Halanaerobium</taxon>
    </lineage>
</organism>
<dbReference type="InterPro" id="IPR010727">
    <property type="entry name" value="DUF1302"/>
</dbReference>
<protein>
    <recommendedName>
        <fullName evidence="4">Phosphate-selective porin O/P</fullName>
    </recommendedName>
</protein>
<keyword evidence="1" id="KW-0812">Transmembrane</keyword>
<accession>M5EF07</accession>
<dbReference type="Pfam" id="PF06980">
    <property type="entry name" value="DUF1302"/>
    <property type="match status" value="1"/>
</dbReference>
<proteinExistence type="predicted"/>
<feature type="transmembrane region" description="Helical" evidence="1">
    <location>
        <begin position="9"/>
        <end position="31"/>
    </location>
</feature>
<dbReference type="RefSeq" id="WP_005489002.1">
    <property type="nucleotide sequence ID" value="NZ_CAUI01000019.1"/>
</dbReference>
<dbReference type="EMBL" id="CAUI01000019">
    <property type="protein sequence ID" value="CCU79688.1"/>
    <property type="molecule type" value="Genomic_DNA"/>
</dbReference>
<sequence length="366" mass="42636">MLNFKADNILITIIFILVLTLILNFIFTLSLTAASLSGELSTSVIYELESERWRDQSFLELDYQHDLNFDLNYYIKGALIFESYYQQDKKEREVDLELKEAYLNYYTDKIDWRLGRQSFSWGSSYNINPLNYFNPVDRNALDPFEARESVDGISASYYPAFDWQLTGVLTQHAEVDELQAAVQLIRRRWRGYDLAASVFSGNSLNVLPKPRQRNFYPAVNKVGFDFKGDFSSKNIGLFSEFVYSDYQNNGLENTNEIIIGMDYKFENNLYLLGQYYYQELAPAQASVNKLLIFRVEKPFAYFHNWELNLISDLKSGMSLVRPKLIFSLKEGLDLETGAVIKLNQKRESSLNQLNQELIYLSLSKYF</sequence>
<keyword evidence="1" id="KW-1133">Transmembrane helix</keyword>
<name>M5EF07_9FIRM</name>
<dbReference type="OrthoDB" id="9801336at2"/>
<dbReference type="STRING" id="1293054.HSACCH_01520"/>
<dbReference type="Proteomes" id="UP000012063">
    <property type="component" value="Unassembled WGS sequence"/>
</dbReference>
<evidence type="ECO:0000256" key="1">
    <source>
        <dbReference type="SAM" id="Phobius"/>
    </source>
</evidence>
<evidence type="ECO:0008006" key="4">
    <source>
        <dbReference type="Google" id="ProtNLM"/>
    </source>
</evidence>
<gene>
    <name evidence="2" type="ORF">HSACCH_01520</name>
</gene>
<keyword evidence="1" id="KW-0472">Membrane</keyword>
<dbReference type="eggNOG" id="ENOG5033278">
    <property type="taxonomic scope" value="Bacteria"/>
</dbReference>
<keyword evidence="3" id="KW-1185">Reference proteome</keyword>
<comment type="caution">
    <text evidence="2">The sequence shown here is derived from an EMBL/GenBank/DDBJ whole genome shotgun (WGS) entry which is preliminary data.</text>
</comment>
<evidence type="ECO:0000313" key="2">
    <source>
        <dbReference type="EMBL" id="CCU79688.1"/>
    </source>
</evidence>
<dbReference type="AlphaFoldDB" id="M5EF07"/>
<evidence type="ECO:0000313" key="3">
    <source>
        <dbReference type="Proteomes" id="UP000012063"/>
    </source>
</evidence>
<dbReference type="InParanoid" id="M5EF07"/>
<reference evidence="3" key="1">
    <citation type="journal article" date="2013" name="Genome Announc.">
        <title>Genome Sequence of Halanaerobium saccharolyticum subsp. saccharolyticum Strain DSM 6643T, a Halophilic Hydrogen-Producing Bacterium.</title>
        <authorList>
            <person name="Kivisto A."/>
            <person name="Larjo A."/>
            <person name="Ciranna A."/>
            <person name="Santala V."/>
            <person name="Roos C."/>
            <person name="Karp M."/>
        </authorList>
    </citation>
    <scope>NUCLEOTIDE SEQUENCE [LARGE SCALE GENOMIC DNA]</scope>
    <source>
        <strain evidence="3">DSM 6643</strain>
    </source>
</reference>